<dbReference type="Proteomes" id="UP000265618">
    <property type="component" value="Unassembled WGS sequence"/>
</dbReference>
<dbReference type="EMBL" id="BDIP01000082">
    <property type="protein sequence ID" value="GIQ79960.1"/>
    <property type="molecule type" value="Genomic_DNA"/>
</dbReference>
<keyword evidence="2" id="KW-1185">Reference proteome</keyword>
<reference evidence="1 2" key="1">
    <citation type="journal article" date="2018" name="PLoS ONE">
        <title>The draft genome of Kipferlia bialata reveals reductive genome evolution in fornicate parasites.</title>
        <authorList>
            <person name="Tanifuji G."/>
            <person name="Takabayashi S."/>
            <person name="Kume K."/>
            <person name="Takagi M."/>
            <person name="Nakayama T."/>
            <person name="Kamikawa R."/>
            <person name="Inagaki Y."/>
            <person name="Hashimoto T."/>
        </authorList>
    </citation>
    <scope>NUCLEOTIDE SEQUENCE [LARGE SCALE GENOMIC DNA]</scope>
    <source>
        <strain evidence="1">NY0173</strain>
    </source>
</reference>
<organism evidence="1 2">
    <name type="scientific">Kipferlia bialata</name>
    <dbReference type="NCBI Taxonomy" id="797122"/>
    <lineage>
        <taxon>Eukaryota</taxon>
        <taxon>Metamonada</taxon>
        <taxon>Carpediemonas-like organisms</taxon>
        <taxon>Kipferlia</taxon>
    </lineage>
</organism>
<accession>A0A9K3CPI3</accession>
<dbReference type="AlphaFoldDB" id="A0A9K3CPI3"/>
<sequence>MYRTMRGGAVQPKKAPAITQDRLFLWGATSLRGRRFENEDAETLCNLCDVDPRLRLVPPRITPLSSQGSMEGLFSDEYHSIPGDLMCDTIESSVRGRIRNIMVSVGPHTVYVIHNAREWPFRCRSCILEVDDSDIERVSITCHEAVVLKEQDQANTMVLVGSYLVHIGYTPDHLNIVDLGASNLYRGPVVETAVPLPPLPRFNSINVDEDATIGPVASVGGMLLIAYGDYCVPQGRSSVVERKAWLVDPDTRGCTSIPDSPISLKEAHVGVIGDDVHFIKGDYHVTYRLGGGWTIESIVFTVESGMRHVCPSDTLVVGRHLLMRQYGGQVFLAYDTVSNEMEECVYPTHQEGYVCIGGVMLSPSSGLLVRADYPGYSVDYLSHVVCPADVAGDTAVVERGYFTRPLIGDTDA</sequence>
<gene>
    <name evidence="1" type="ORF">KIPB_000675</name>
</gene>
<evidence type="ECO:0000313" key="2">
    <source>
        <dbReference type="Proteomes" id="UP000265618"/>
    </source>
</evidence>
<name>A0A9K3CPI3_9EUKA</name>
<protein>
    <submittedName>
        <fullName evidence="1">Uncharacterized protein</fullName>
    </submittedName>
</protein>
<evidence type="ECO:0000313" key="1">
    <source>
        <dbReference type="EMBL" id="GIQ79960.1"/>
    </source>
</evidence>
<proteinExistence type="predicted"/>
<comment type="caution">
    <text evidence="1">The sequence shown here is derived from an EMBL/GenBank/DDBJ whole genome shotgun (WGS) entry which is preliminary data.</text>
</comment>